<dbReference type="PANTHER" id="PTHR33446:SF2">
    <property type="entry name" value="PROTEIN TONB"/>
    <property type="match status" value="1"/>
</dbReference>
<reference evidence="12" key="1">
    <citation type="journal article" date="2019" name="Int. J. Syst. Evol. Microbiol.">
        <title>The Global Catalogue of Microorganisms (GCM) 10K type strain sequencing project: providing services to taxonomists for standard genome sequencing and annotation.</title>
        <authorList>
            <consortium name="The Broad Institute Genomics Platform"/>
            <consortium name="The Broad Institute Genome Sequencing Center for Infectious Disease"/>
            <person name="Wu L."/>
            <person name="Ma J."/>
        </authorList>
    </citation>
    <scope>NUCLEOTIDE SEQUENCE [LARGE SCALE GENOMIC DNA]</scope>
    <source>
        <strain evidence="12">JCM 17543</strain>
    </source>
</reference>
<dbReference type="InterPro" id="IPR051045">
    <property type="entry name" value="TonB-dependent_transducer"/>
</dbReference>
<comment type="caution">
    <text evidence="11">The sequence shown here is derived from an EMBL/GenBank/DDBJ whole genome shotgun (WGS) entry which is preliminary data.</text>
</comment>
<keyword evidence="3" id="KW-0813">Transport</keyword>
<evidence type="ECO:0000256" key="3">
    <source>
        <dbReference type="ARBA" id="ARBA00022448"/>
    </source>
</evidence>
<dbReference type="EMBL" id="BAABBM010000001">
    <property type="protein sequence ID" value="GAA3887655.1"/>
    <property type="molecule type" value="Genomic_DNA"/>
</dbReference>
<evidence type="ECO:0000256" key="6">
    <source>
        <dbReference type="ARBA" id="ARBA00022692"/>
    </source>
</evidence>
<dbReference type="NCBIfam" id="TIGR01352">
    <property type="entry name" value="tonB_Cterm"/>
    <property type="match status" value="1"/>
</dbReference>
<protein>
    <recommendedName>
        <fullName evidence="10">TonB C-terminal domain-containing protein</fullName>
    </recommendedName>
</protein>
<feature type="domain" description="TonB C-terminal" evidence="10">
    <location>
        <begin position="1"/>
        <end position="85"/>
    </location>
</feature>
<dbReference type="PANTHER" id="PTHR33446">
    <property type="entry name" value="PROTEIN TONB-RELATED"/>
    <property type="match status" value="1"/>
</dbReference>
<evidence type="ECO:0000256" key="8">
    <source>
        <dbReference type="ARBA" id="ARBA00022989"/>
    </source>
</evidence>
<gene>
    <name evidence="11" type="ORF">GCM10022276_03380</name>
</gene>
<evidence type="ECO:0000256" key="5">
    <source>
        <dbReference type="ARBA" id="ARBA00022519"/>
    </source>
</evidence>
<keyword evidence="6" id="KW-0812">Transmembrane</keyword>
<evidence type="ECO:0000256" key="2">
    <source>
        <dbReference type="ARBA" id="ARBA00006555"/>
    </source>
</evidence>
<comment type="similarity">
    <text evidence="2">Belongs to the TonB family.</text>
</comment>
<dbReference type="Proteomes" id="UP001500827">
    <property type="component" value="Unassembled WGS sequence"/>
</dbReference>
<dbReference type="SUPFAM" id="SSF74653">
    <property type="entry name" value="TolA/TonB C-terminal domain"/>
    <property type="match status" value="1"/>
</dbReference>
<keyword evidence="9" id="KW-0472">Membrane</keyword>
<dbReference type="Pfam" id="PF03544">
    <property type="entry name" value="TonB_C"/>
    <property type="match status" value="1"/>
</dbReference>
<evidence type="ECO:0000256" key="1">
    <source>
        <dbReference type="ARBA" id="ARBA00004383"/>
    </source>
</evidence>
<name>A0ABP7KUK4_9SPHN</name>
<organism evidence="11 12">
    <name type="scientific">Sphingomonas limnosediminicola</name>
    <dbReference type="NCBI Taxonomy" id="940133"/>
    <lineage>
        <taxon>Bacteria</taxon>
        <taxon>Pseudomonadati</taxon>
        <taxon>Pseudomonadota</taxon>
        <taxon>Alphaproteobacteria</taxon>
        <taxon>Sphingomonadales</taxon>
        <taxon>Sphingomonadaceae</taxon>
        <taxon>Sphingomonas</taxon>
    </lineage>
</organism>
<dbReference type="InterPro" id="IPR006260">
    <property type="entry name" value="TonB/TolA_C"/>
</dbReference>
<evidence type="ECO:0000256" key="7">
    <source>
        <dbReference type="ARBA" id="ARBA00022927"/>
    </source>
</evidence>
<dbReference type="RefSeq" id="WP_344697964.1">
    <property type="nucleotide sequence ID" value="NZ_BAABBM010000001.1"/>
</dbReference>
<dbReference type="Gene3D" id="3.30.1150.10">
    <property type="match status" value="1"/>
</dbReference>
<sequence>MFSGDDYPADALDANAQGTVRVRLDIDRQGRVSRCSVVESSGHASLDQATCNIIQTRARFAPALDVDGRPSVSTYTQSVKWAIAD</sequence>
<evidence type="ECO:0000313" key="12">
    <source>
        <dbReference type="Proteomes" id="UP001500827"/>
    </source>
</evidence>
<comment type="subcellular location">
    <subcellularLocation>
        <location evidence="1">Cell inner membrane</location>
        <topology evidence="1">Single-pass membrane protein</topology>
        <orientation evidence="1">Periplasmic side</orientation>
    </subcellularLocation>
</comment>
<keyword evidence="7" id="KW-0653">Protein transport</keyword>
<dbReference type="PROSITE" id="PS52015">
    <property type="entry name" value="TONB_CTD"/>
    <property type="match status" value="1"/>
</dbReference>
<keyword evidence="5" id="KW-0997">Cell inner membrane</keyword>
<keyword evidence="12" id="KW-1185">Reference proteome</keyword>
<proteinExistence type="inferred from homology"/>
<keyword evidence="8" id="KW-1133">Transmembrane helix</keyword>
<evidence type="ECO:0000313" key="11">
    <source>
        <dbReference type="EMBL" id="GAA3887655.1"/>
    </source>
</evidence>
<evidence type="ECO:0000256" key="4">
    <source>
        <dbReference type="ARBA" id="ARBA00022475"/>
    </source>
</evidence>
<keyword evidence="4" id="KW-1003">Cell membrane</keyword>
<dbReference type="InterPro" id="IPR037682">
    <property type="entry name" value="TonB_C"/>
</dbReference>
<evidence type="ECO:0000256" key="9">
    <source>
        <dbReference type="ARBA" id="ARBA00023136"/>
    </source>
</evidence>
<accession>A0ABP7KUK4</accession>
<evidence type="ECO:0000259" key="10">
    <source>
        <dbReference type="PROSITE" id="PS52015"/>
    </source>
</evidence>